<dbReference type="OrthoDB" id="2830174at2"/>
<dbReference type="AlphaFoldDB" id="A0A4R6BFS0"/>
<evidence type="ECO:0000313" key="1">
    <source>
        <dbReference type="EMBL" id="TDL98660.1"/>
    </source>
</evidence>
<evidence type="ECO:0000313" key="2">
    <source>
        <dbReference type="Proteomes" id="UP000295310"/>
    </source>
</evidence>
<sequence>MINWENNNYSVANAEKDFSKIEILTDEVNPINPPESMRELRNQMIEARDRIFEDLNLDGANKLGYEFDLKYGIAIYSLLNEAIGFTNRIAAKDDIWRYLSVNVIPDVVHARWGKHEDRYFRNSRRIWLKTIWWYVALSWHNNAEETYQLLKNNTTDTIMNLVERPGIGYHIELYREIMLQYNDHEDNDRNLFRSVLKLNTARLAVVTPELSEGGIKGYVNNLFATALGKE</sequence>
<dbReference type="RefSeq" id="WP_133431253.1">
    <property type="nucleotide sequence ID" value="NZ_SCWA01000003.1"/>
</dbReference>
<accession>A0A4R6BFS0</accession>
<reference evidence="1 2" key="1">
    <citation type="submission" date="2019-01" db="EMBL/GenBank/DDBJ databases">
        <title>Draft genome sequences of the type strains of six Macrococcus species.</title>
        <authorList>
            <person name="Mazhar S."/>
            <person name="Altermann E."/>
            <person name="Hill C."/>
            <person name="Mcauliffe O."/>
        </authorList>
    </citation>
    <scope>NUCLEOTIDE SEQUENCE [LARGE SCALE GENOMIC DNA]</scope>
    <source>
        <strain evidence="1 2">CCM4811</strain>
    </source>
</reference>
<dbReference type="EMBL" id="SCWA01000003">
    <property type="protein sequence ID" value="TDL98660.1"/>
    <property type="molecule type" value="Genomic_DNA"/>
</dbReference>
<dbReference type="InterPro" id="IPR045920">
    <property type="entry name" value="DUF6339"/>
</dbReference>
<protein>
    <submittedName>
        <fullName evidence="1">Uncharacterized protein</fullName>
    </submittedName>
</protein>
<gene>
    <name evidence="1" type="ORF">ERX27_02470</name>
</gene>
<organism evidence="1 2">
    <name type="scientific">Macrococcus brunensis</name>
    <dbReference type="NCBI Taxonomy" id="198483"/>
    <lineage>
        <taxon>Bacteria</taxon>
        <taxon>Bacillati</taxon>
        <taxon>Bacillota</taxon>
        <taxon>Bacilli</taxon>
        <taxon>Bacillales</taxon>
        <taxon>Staphylococcaceae</taxon>
        <taxon>Macrococcus</taxon>
    </lineage>
</organism>
<dbReference type="Pfam" id="PF19866">
    <property type="entry name" value="DUF6339"/>
    <property type="match status" value="1"/>
</dbReference>
<dbReference type="Proteomes" id="UP000295310">
    <property type="component" value="Unassembled WGS sequence"/>
</dbReference>
<keyword evidence="2" id="KW-1185">Reference proteome</keyword>
<proteinExistence type="predicted"/>
<comment type="caution">
    <text evidence="1">The sequence shown here is derived from an EMBL/GenBank/DDBJ whole genome shotgun (WGS) entry which is preliminary data.</text>
</comment>
<name>A0A4R6BFS0_9STAP</name>